<reference evidence="3" key="1">
    <citation type="submission" date="2010-06" db="EMBL/GenBank/DDBJ databases">
        <authorList>
            <person name="Jiang H."/>
            <person name="Abraham K."/>
            <person name="Ali S."/>
            <person name="Alsbrooks S.L."/>
            <person name="Anim B.N."/>
            <person name="Anosike U.S."/>
            <person name="Attaway T."/>
            <person name="Bandaranaike D.P."/>
            <person name="Battles P.K."/>
            <person name="Bell S.N."/>
            <person name="Bell A.V."/>
            <person name="Beltran B."/>
            <person name="Bickham C."/>
            <person name="Bustamante Y."/>
            <person name="Caleb T."/>
            <person name="Canada A."/>
            <person name="Cardenas V."/>
            <person name="Carter K."/>
            <person name="Chacko J."/>
            <person name="Chandrabose M.N."/>
            <person name="Chavez D."/>
            <person name="Chavez A."/>
            <person name="Chen L."/>
            <person name="Chu H.-S."/>
            <person name="Claassen K.J."/>
            <person name="Cockrell R."/>
            <person name="Collins M."/>
            <person name="Cooper J.A."/>
            <person name="Cree A."/>
            <person name="Curry S.M."/>
            <person name="Da Y."/>
            <person name="Dao M.D."/>
            <person name="Das B."/>
            <person name="Davila M.-L."/>
            <person name="Davy-Carroll L."/>
            <person name="Denson S."/>
            <person name="Dinh H."/>
            <person name="Ebong V.E."/>
            <person name="Edwards J.R."/>
            <person name="Egan A."/>
            <person name="El-Daye J."/>
            <person name="Escobedo L."/>
            <person name="Fernandez S."/>
            <person name="Fernando P.R."/>
            <person name="Flagg N."/>
            <person name="Forbes L.D."/>
            <person name="Fowler R.G."/>
            <person name="Fu Q."/>
            <person name="Gabisi R.A."/>
            <person name="Ganer J."/>
            <person name="Garbino Pronczuk A."/>
            <person name="Garcia R.M."/>
            <person name="Garner T."/>
            <person name="Garrett T.E."/>
            <person name="Gonzalez D.A."/>
            <person name="Hamid H."/>
            <person name="Hawkins E.S."/>
            <person name="Hirani K."/>
            <person name="Hogues M.E."/>
            <person name="Hollins B."/>
            <person name="Hsiao C.-H."/>
            <person name="Jabil R."/>
            <person name="James M.L."/>
            <person name="Jhangiani S.N."/>
            <person name="Johnson B."/>
            <person name="Johnson Q."/>
            <person name="Joshi V."/>
            <person name="Kalu J.B."/>
            <person name="Kam C."/>
            <person name="Kashfia A."/>
            <person name="Keebler J."/>
            <person name="Kisamo H."/>
            <person name="Kovar C.L."/>
            <person name="Lago L.A."/>
            <person name="Lai C.-Y."/>
            <person name="Laidlaw J."/>
            <person name="Lara F."/>
            <person name="Le T.-K."/>
            <person name="Lee S.L."/>
            <person name="Legall F.H."/>
            <person name="Lemon S.J."/>
            <person name="Lewis L.R."/>
            <person name="Li B."/>
            <person name="Liu Y."/>
            <person name="Liu Y.-S."/>
            <person name="Lopez J."/>
            <person name="Lozado R.J."/>
            <person name="Lu J."/>
            <person name="Madu R.C."/>
            <person name="Maheshwari M."/>
            <person name="Maheshwari R."/>
            <person name="Malloy K."/>
            <person name="Martinez E."/>
            <person name="Mathew T."/>
            <person name="Mercado I.C."/>
            <person name="Mercado C."/>
            <person name="Meyer B."/>
            <person name="Montgomery K."/>
            <person name="Morgan M.B."/>
            <person name="Munidasa M."/>
            <person name="Nazareth L.V."/>
            <person name="Nelson J."/>
            <person name="Ng B.M."/>
            <person name="Nguyen N.B."/>
            <person name="Nguyen P.Q."/>
            <person name="Nguyen T."/>
            <person name="Obregon M."/>
            <person name="Okwuonu G.O."/>
            <person name="Onwere C.G."/>
            <person name="Orozco G."/>
            <person name="Parra A."/>
            <person name="Patel S."/>
            <person name="Patil S."/>
            <person name="Perez A."/>
            <person name="Perez Y."/>
            <person name="Pham C."/>
            <person name="Primus E.L."/>
            <person name="Pu L.-L."/>
            <person name="Puazo M."/>
            <person name="Qin X."/>
            <person name="Quiroz J.B."/>
            <person name="Reese J."/>
            <person name="Richards S."/>
            <person name="Rives C.M."/>
            <person name="Robberts R."/>
            <person name="Ruiz S.J."/>
            <person name="Ruiz M.J."/>
            <person name="Santibanez J."/>
            <person name="Schneider B.W."/>
            <person name="Sisson I."/>
            <person name="Smith M."/>
            <person name="Sodergren E."/>
            <person name="Song X.-Z."/>
            <person name="Song B.B."/>
            <person name="Summersgill H."/>
            <person name="Thelus R."/>
            <person name="Thornton R.D."/>
            <person name="Trejos Z.Y."/>
            <person name="Usmani K."/>
            <person name="Vattathil S."/>
            <person name="Villasana D."/>
            <person name="Walker D.L."/>
            <person name="Wang S."/>
            <person name="Wang K."/>
            <person name="White C.S."/>
            <person name="Williams A.C."/>
            <person name="Williamson J."/>
            <person name="Wilson K."/>
            <person name="Woghiren I.O."/>
            <person name="Woodworth J.R."/>
            <person name="Worley K.C."/>
            <person name="Wright R.A."/>
            <person name="Wu W."/>
            <person name="Young L."/>
            <person name="Zhang L."/>
            <person name="Zhang J."/>
            <person name="Zhu Y."/>
            <person name="Muzny D.M."/>
            <person name="Weinstock G."/>
            <person name="Gibbs R.A."/>
        </authorList>
    </citation>
    <scope>NUCLEOTIDE SEQUENCE [LARGE SCALE GENOMIC DNA]</scope>
    <source>
        <strain evidence="3">LSR1</strain>
    </source>
</reference>
<dbReference type="InterPro" id="IPR001753">
    <property type="entry name" value="Enoyl-CoA_hydra/iso"/>
</dbReference>
<dbReference type="EnsemblMetazoa" id="XM_001943765.4">
    <property type="protein sequence ID" value="XP_001943800.2"/>
    <property type="gene ID" value="LOC100160867"/>
</dbReference>
<proteinExistence type="inferred from homology"/>
<dbReference type="AlphaFoldDB" id="A0A8R2A4T7"/>
<dbReference type="GeneID" id="100160867"/>
<dbReference type="Pfam" id="PF00378">
    <property type="entry name" value="ECH_1"/>
    <property type="match status" value="1"/>
</dbReference>
<dbReference type="PANTHER" id="PTHR43802:SF1">
    <property type="entry name" value="IP11341P-RELATED"/>
    <property type="match status" value="1"/>
</dbReference>
<evidence type="ECO:0000313" key="3">
    <source>
        <dbReference type="Proteomes" id="UP000007819"/>
    </source>
</evidence>
<dbReference type="PANTHER" id="PTHR43802">
    <property type="entry name" value="ENOYL-COA HYDRATASE"/>
    <property type="match status" value="1"/>
</dbReference>
<keyword evidence="3" id="KW-1185">Reference proteome</keyword>
<dbReference type="RefSeq" id="XP_001943800.2">
    <property type="nucleotide sequence ID" value="XM_001943765.4"/>
</dbReference>
<dbReference type="KEGG" id="api:100160867"/>
<reference evidence="2" key="2">
    <citation type="submission" date="2022-06" db="UniProtKB">
        <authorList>
            <consortium name="EnsemblMetazoa"/>
        </authorList>
    </citation>
    <scope>IDENTIFICATION</scope>
</reference>
<sequence>MAFLKQIKLFLHSTNYLRFEPTIKYNKLFSSGAFLASNENIIYSNVKTFKHQHITLISLNRPDDKNTLNVATLDDLRKAISNFENDPSSTIAVLYGEGGSFCAGYDPGELSKASQVYDDFFKSHCQKPIIAAVSGFTYNVGFDLCLWCDLRIVEENAVMAIDRKLNISNSKIFLKRLLKTVGYSRTMDLLLTGRDIKSKEAFECGLANRVVACGSSVGQAVNMAFNVGKFPQESMNYDRSVIHELTSE</sequence>
<protein>
    <submittedName>
        <fullName evidence="2">Uncharacterized protein</fullName>
    </submittedName>
</protein>
<dbReference type="Proteomes" id="UP000007819">
    <property type="component" value="Chromosome A2"/>
</dbReference>
<organism evidence="2 3">
    <name type="scientific">Acyrthosiphon pisum</name>
    <name type="common">Pea aphid</name>
    <dbReference type="NCBI Taxonomy" id="7029"/>
    <lineage>
        <taxon>Eukaryota</taxon>
        <taxon>Metazoa</taxon>
        <taxon>Ecdysozoa</taxon>
        <taxon>Arthropoda</taxon>
        <taxon>Hexapoda</taxon>
        <taxon>Insecta</taxon>
        <taxon>Pterygota</taxon>
        <taxon>Neoptera</taxon>
        <taxon>Paraneoptera</taxon>
        <taxon>Hemiptera</taxon>
        <taxon>Sternorrhyncha</taxon>
        <taxon>Aphidomorpha</taxon>
        <taxon>Aphidoidea</taxon>
        <taxon>Aphididae</taxon>
        <taxon>Macrosiphini</taxon>
        <taxon>Acyrthosiphon</taxon>
    </lineage>
</organism>
<evidence type="ECO:0000313" key="2">
    <source>
        <dbReference type="EnsemblMetazoa" id="XP_001943800.2"/>
    </source>
</evidence>
<dbReference type="Gene3D" id="3.90.226.10">
    <property type="entry name" value="2-enoyl-CoA Hydratase, Chain A, domain 1"/>
    <property type="match status" value="1"/>
</dbReference>
<name>A0A8R2A4T7_ACYPI</name>
<evidence type="ECO:0000256" key="1">
    <source>
        <dbReference type="ARBA" id="ARBA00005254"/>
    </source>
</evidence>
<dbReference type="InterPro" id="IPR029045">
    <property type="entry name" value="ClpP/crotonase-like_dom_sf"/>
</dbReference>
<dbReference type="SUPFAM" id="SSF52096">
    <property type="entry name" value="ClpP/crotonase"/>
    <property type="match status" value="1"/>
</dbReference>
<accession>A0A8R2A4T7</accession>
<dbReference type="OrthoDB" id="448450at2759"/>
<comment type="similarity">
    <text evidence="1">Belongs to the enoyl-CoA hydratase/isomerase family.</text>
</comment>
<dbReference type="CDD" id="cd06558">
    <property type="entry name" value="crotonase-like"/>
    <property type="match status" value="1"/>
</dbReference>